<dbReference type="GO" id="GO:0140359">
    <property type="term" value="F:ABC-type transporter activity"/>
    <property type="evidence" value="ECO:0007669"/>
    <property type="project" value="InterPro"/>
</dbReference>
<gene>
    <name evidence="3" type="primary">LOC103520649</name>
</gene>
<reference evidence="3" key="1">
    <citation type="submission" date="2025-08" db="UniProtKB">
        <authorList>
            <consortium name="RefSeq"/>
        </authorList>
    </citation>
    <scope>IDENTIFICATION</scope>
</reference>
<dbReference type="PANTHER" id="PTHR19229">
    <property type="entry name" value="ATP-BINDING CASSETTE TRANSPORTER SUBFAMILY A ABCA"/>
    <property type="match status" value="1"/>
</dbReference>
<sequence>MVNGRLSCLGSVQHLKNKFAVGYQLQIKFPPTTQQNIKWFVAAYLKDSEVVEEYEGMVTFHVPPGIACSQVFSTMEKAKSESLVEDYSIQQTSLEQVFLRFTKSTVPGSCRSKSPFDRSTQNLELNEMHL</sequence>
<organism evidence="2 3">
    <name type="scientific">Diaphorina citri</name>
    <name type="common">Asian citrus psyllid</name>
    <dbReference type="NCBI Taxonomy" id="121845"/>
    <lineage>
        <taxon>Eukaryota</taxon>
        <taxon>Metazoa</taxon>
        <taxon>Ecdysozoa</taxon>
        <taxon>Arthropoda</taxon>
        <taxon>Hexapoda</taxon>
        <taxon>Insecta</taxon>
        <taxon>Pterygota</taxon>
        <taxon>Neoptera</taxon>
        <taxon>Paraneoptera</taxon>
        <taxon>Hemiptera</taxon>
        <taxon>Sternorrhyncha</taxon>
        <taxon>Psylloidea</taxon>
        <taxon>Psyllidae</taxon>
        <taxon>Diaphorininae</taxon>
        <taxon>Diaphorina</taxon>
    </lineage>
</organism>
<dbReference type="InterPro" id="IPR056264">
    <property type="entry name" value="R2_ABCA1-4-like"/>
</dbReference>
<evidence type="ECO:0000259" key="1">
    <source>
        <dbReference type="Pfam" id="PF23321"/>
    </source>
</evidence>
<feature type="domain" description="ABCA1-4-like C-terminal R2 regulatory" evidence="1">
    <location>
        <begin position="22"/>
        <end position="91"/>
    </location>
</feature>
<evidence type="ECO:0000313" key="2">
    <source>
        <dbReference type="Proteomes" id="UP000079169"/>
    </source>
</evidence>
<proteinExistence type="predicted"/>
<dbReference type="InterPro" id="IPR026082">
    <property type="entry name" value="ABCA"/>
</dbReference>
<dbReference type="PANTHER" id="PTHR19229:SF250">
    <property type="entry name" value="ABC TRANSPORTER DOMAIN-CONTAINING PROTEIN-RELATED"/>
    <property type="match status" value="1"/>
</dbReference>
<dbReference type="GO" id="GO:0016020">
    <property type="term" value="C:membrane"/>
    <property type="evidence" value="ECO:0007669"/>
    <property type="project" value="InterPro"/>
</dbReference>
<dbReference type="GO" id="GO:0005319">
    <property type="term" value="F:lipid transporter activity"/>
    <property type="evidence" value="ECO:0007669"/>
    <property type="project" value="TreeGrafter"/>
</dbReference>
<keyword evidence="2" id="KW-1185">Reference proteome</keyword>
<dbReference type="GeneID" id="103520649"/>
<dbReference type="PaxDb" id="121845-A0A1S3DLJ1"/>
<dbReference type="RefSeq" id="XP_008483972.1">
    <property type="nucleotide sequence ID" value="XM_008485750.2"/>
</dbReference>
<evidence type="ECO:0000313" key="3">
    <source>
        <dbReference type="RefSeq" id="XP_008483972.1"/>
    </source>
</evidence>
<dbReference type="Proteomes" id="UP000079169">
    <property type="component" value="Unplaced"/>
</dbReference>
<dbReference type="OMA" id="LCTINQI"/>
<protein>
    <submittedName>
        <fullName evidence="3">ATP-binding cassette sub-family A member 17-like</fullName>
    </submittedName>
</protein>
<dbReference type="AlphaFoldDB" id="A0A1S3DLJ1"/>
<dbReference type="Pfam" id="PF23321">
    <property type="entry name" value="R1_ABCA1"/>
    <property type="match status" value="1"/>
</dbReference>
<name>A0A1S3DLJ1_DIACI</name>
<dbReference type="KEGG" id="dci:103520649"/>
<accession>A0A1S3DLJ1</accession>
<dbReference type="STRING" id="121845.A0A1S3DLJ1"/>